<feature type="domain" description="SANT" evidence="5">
    <location>
        <begin position="70"/>
        <end position="113"/>
    </location>
</feature>
<dbReference type="NCBIfam" id="TIGR01557">
    <property type="entry name" value="myb_SHAQKYF"/>
    <property type="match status" value="1"/>
</dbReference>
<evidence type="ECO:0000259" key="5">
    <source>
        <dbReference type="PROSITE" id="PS51293"/>
    </source>
</evidence>
<evidence type="ECO:0000256" key="2">
    <source>
        <dbReference type="ARBA" id="ARBA00023125"/>
    </source>
</evidence>
<dbReference type="InterPro" id="IPR006447">
    <property type="entry name" value="Myb_dom_plants"/>
</dbReference>
<dbReference type="SMART" id="SM00717">
    <property type="entry name" value="SANT"/>
    <property type="match status" value="1"/>
</dbReference>
<keyword evidence="1" id="KW-0805">Transcription regulation</keyword>
<sequence>MEQCGMMIEPASSRKVKSMIPDHYLQNMDTLGLQQLEHLEKELEQAKKKILVLKAQEHRETSSPDTKQVSESRYWTNEERQRFKKALKTFGTDFAAIAKFVGTRSSTQVRTHAQKYYAKLLVADTRGQRLSLHCLKIGGKLPLHRERLNMPAAKWPRHLSQGSHTHACFIVGTLVHFPANLFIANKRLQALRQSWGSNNESS</sequence>
<dbReference type="Proteomes" id="UP000822688">
    <property type="component" value="Chromosome V"/>
</dbReference>
<dbReference type="InterPro" id="IPR017930">
    <property type="entry name" value="Myb_dom"/>
</dbReference>
<dbReference type="EMBL" id="CM026426">
    <property type="protein sequence ID" value="KAG0572286.1"/>
    <property type="molecule type" value="Genomic_DNA"/>
</dbReference>
<keyword evidence="3" id="KW-0804">Transcription</keyword>
<evidence type="ECO:0000313" key="8">
    <source>
        <dbReference type="Proteomes" id="UP000822688"/>
    </source>
</evidence>
<keyword evidence="4" id="KW-0539">Nucleus</keyword>
<dbReference type="InterPro" id="IPR017884">
    <property type="entry name" value="SANT_dom"/>
</dbReference>
<dbReference type="AlphaFoldDB" id="A0A8T0HN77"/>
<evidence type="ECO:0000313" key="7">
    <source>
        <dbReference type="EMBL" id="KAG0572286.1"/>
    </source>
</evidence>
<dbReference type="SUPFAM" id="SSF46689">
    <property type="entry name" value="Homeodomain-like"/>
    <property type="match status" value="1"/>
</dbReference>
<evidence type="ECO:0000256" key="4">
    <source>
        <dbReference type="ARBA" id="ARBA00023242"/>
    </source>
</evidence>
<feature type="domain" description="HTH myb-type" evidence="6">
    <location>
        <begin position="75"/>
        <end position="121"/>
    </location>
</feature>
<accession>A0A8T0HN77</accession>
<dbReference type="InterPro" id="IPR001005">
    <property type="entry name" value="SANT/Myb"/>
</dbReference>
<evidence type="ECO:0000256" key="3">
    <source>
        <dbReference type="ARBA" id="ARBA00023163"/>
    </source>
</evidence>
<name>A0A8T0HN77_CERPU</name>
<gene>
    <name evidence="7" type="ORF">KC19_VG081500</name>
</gene>
<dbReference type="InterPro" id="IPR009057">
    <property type="entry name" value="Homeodomain-like_sf"/>
</dbReference>
<dbReference type="PROSITE" id="PS51294">
    <property type="entry name" value="HTH_MYB"/>
    <property type="match status" value="1"/>
</dbReference>
<dbReference type="PANTHER" id="PTHR12802">
    <property type="entry name" value="SWI/SNF COMPLEX-RELATED"/>
    <property type="match status" value="1"/>
</dbReference>
<dbReference type="PANTHER" id="PTHR12802:SF173">
    <property type="entry name" value="MYB-LIKE PROTEIN K"/>
    <property type="match status" value="1"/>
</dbReference>
<dbReference type="Gene3D" id="1.20.58.1880">
    <property type="match status" value="1"/>
</dbReference>
<dbReference type="CDD" id="cd00167">
    <property type="entry name" value="SANT"/>
    <property type="match status" value="1"/>
</dbReference>
<evidence type="ECO:0000259" key="6">
    <source>
        <dbReference type="PROSITE" id="PS51294"/>
    </source>
</evidence>
<dbReference type="GO" id="GO:0003677">
    <property type="term" value="F:DNA binding"/>
    <property type="evidence" value="ECO:0007669"/>
    <property type="project" value="UniProtKB-KW"/>
</dbReference>
<dbReference type="PROSITE" id="PS51293">
    <property type="entry name" value="SANT"/>
    <property type="match status" value="1"/>
</dbReference>
<protein>
    <submittedName>
        <fullName evidence="7">Uncharacterized protein</fullName>
    </submittedName>
</protein>
<proteinExistence type="predicted"/>
<organism evidence="7 8">
    <name type="scientific">Ceratodon purpureus</name>
    <name type="common">Fire moss</name>
    <name type="synonym">Dicranum purpureum</name>
    <dbReference type="NCBI Taxonomy" id="3225"/>
    <lineage>
        <taxon>Eukaryota</taxon>
        <taxon>Viridiplantae</taxon>
        <taxon>Streptophyta</taxon>
        <taxon>Embryophyta</taxon>
        <taxon>Bryophyta</taxon>
        <taxon>Bryophytina</taxon>
        <taxon>Bryopsida</taxon>
        <taxon>Dicranidae</taxon>
        <taxon>Pseudoditrichales</taxon>
        <taxon>Ditrichaceae</taxon>
        <taxon>Ceratodon</taxon>
    </lineage>
</organism>
<keyword evidence="8" id="KW-1185">Reference proteome</keyword>
<keyword evidence="2" id="KW-0238">DNA-binding</keyword>
<evidence type="ECO:0000256" key="1">
    <source>
        <dbReference type="ARBA" id="ARBA00023015"/>
    </source>
</evidence>
<comment type="caution">
    <text evidence="7">The sequence shown here is derived from an EMBL/GenBank/DDBJ whole genome shotgun (WGS) entry which is preliminary data.</text>
</comment>
<dbReference type="Pfam" id="PF00249">
    <property type="entry name" value="Myb_DNA-binding"/>
    <property type="match status" value="1"/>
</dbReference>
<reference evidence="7" key="1">
    <citation type="submission" date="2020-06" db="EMBL/GenBank/DDBJ databases">
        <title>WGS assembly of Ceratodon purpureus strain R40.</title>
        <authorList>
            <person name="Carey S.B."/>
            <person name="Jenkins J."/>
            <person name="Shu S."/>
            <person name="Lovell J.T."/>
            <person name="Sreedasyam A."/>
            <person name="Maumus F."/>
            <person name="Tiley G.P."/>
            <person name="Fernandez-Pozo N."/>
            <person name="Barry K."/>
            <person name="Chen C."/>
            <person name="Wang M."/>
            <person name="Lipzen A."/>
            <person name="Daum C."/>
            <person name="Saski C.A."/>
            <person name="Payton A.C."/>
            <person name="Mcbreen J.C."/>
            <person name="Conrad R.E."/>
            <person name="Kollar L.M."/>
            <person name="Olsson S."/>
            <person name="Huttunen S."/>
            <person name="Landis J.B."/>
            <person name="Wickett N.J."/>
            <person name="Johnson M.G."/>
            <person name="Rensing S.A."/>
            <person name="Grimwood J."/>
            <person name="Schmutz J."/>
            <person name="Mcdaniel S.F."/>
        </authorList>
    </citation>
    <scope>NUCLEOTIDE SEQUENCE</scope>
    <source>
        <strain evidence="7">R40</strain>
    </source>
</reference>